<accession>A0A1W1CBM8</accession>
<dbReference type="Gene3D" id="3.40.50.1950">
    <property type="entry name" value="Flavin prenyltransferase-like"/>
    <property type="match status" value="1"/>
</dbReference>
<dbReference type="SUPFAM" id="SSF52507">
    <property type="entry name" value="Homo-oligomeric flavin-containing Cys decarboxylases, HFCD"/>
    <property type="match status" value="1"/>
</dbReference>
<dbReference type="Pfam" id="PF02441">
    <property type="entry name" value="Flavoprotein"/>
    <property type="match status" value="1"/>
</dbReference>
<dbReference type="GO" id="GO:0010181">
    <property type="term" value="F:FMN binding"/>
    <property type="evidence" value="ECO:0007669"/>
    <property type="project" value="InterPro"/>
</dbReference>
<dbReference type="InterPro" id="IPR036551">
    <property type="entry name" value="Flavin_trans-like"/>
</dbReference>
<dbReference type="Pfam" id="PF04127">
    <property type="entry name" value="DFP"/>
    <property type="match status" value="1"/>
</dbReference>
<proteinExistence type="inferred from homology"/>
<evidence type="ECO:0000256" key="2">
    <source>
        <dbReference type="ARBA" id="ARBA00023239"/>
    </source>
</evidence>
<dbReference type="HAMAP" id="MF_02225">
    <property type="entry name" value="CoaBC"/>
    <property type="match status" value="1"/>
</dbReference>
<dbReference type="InterPro" id="IPR003382">
    <property type="entry name" value="Flavoprotein"/>
</dbReference>
<protein>
    <submittedName>
        <fullName evidence="5">Phosphopantothenoylcysteine decarboxylase / Phosphopantothenoylcysteine synthetase</fullName>
        <ecNumber evidence="5">4.1.1.36</ecNumber>
        <ecNumber evidence="5">6.3.2.5</ecNumber>
    </submittedName>
</protein>
<dbReference type="GO" id="GO:0015941">
    <property type="term" value="P:pantothenate catabolic process"/>
    <property type="evidence" value="ECO:0007669"/>
    <property type="project" value="InterPro"/>
</dbReference>
<evidence type="ECO:0000259" key="3">
    <source>
        <dbReference type="Pfam" id="PF02441"/>
    </source>
</evidence>
<feature type="domain" description="DNA/pantothenate metabolism flavoprotein C-terminal" evidence="4">
    <location>
        <begin position="263"/>
        <end position="417"/>
    </location>
</feature>
<dbReference type="AlphaFoldDB" id="A0A1W1CBM8"/>
<organism evidence="5">
    <name type="scientific">hydrothermal vent metagenome</name>
    <dbReference type="NCBI Taxonomy" id="652676"/>
    <lineage>
        <taxon>unclassified sequences</taxon>
        <taxon>metagenomes</taxon>
        <taxon>ecological metagenomes</taxon>
    </lineage>
</organism>
<dbReference type="EMBL" id="FPHC01000067">
    <property type="protein sequence ID" value="SFV63123.1"/>
    <property type="molecule type" value="Genomic_DNA"/>
</dbReference>
<evidence type="ECO:0000313" key="5">
    <source>
        <dbReference type="EMBL" id="SFV63123.1"/>
    </source>
</evidence>
<dbReference type="InterPro" id="IPR005252">
    <property type="entry name" value="CoaBC"/>
</dbReference>
<dbReference type="PANTHER" id="PTHR14359:SF6">
    <property type="entry name" value="PHOSPHOPANTOTHENOYLCYSTEINE DECARBOXYLASE"/>
    <property type="match status" value="1"/>
</dbReference>
<dbReference type="EC" id="4.1.1.36" evidence="5"/>
<dbReference type="Gene3D" id="3.40.50.10300">
    <property type="entry name" value="CoaB-like"/>
    <property type="match status" value="1"/>
</dbReference>
<dbReference type="GO" id="GO:0071513">
    <property type="term" value="C:phosphopantothenoylcysteine decarboxylase complex"/>
    <property type="evidence" value="ECO:0007669"/>
    <property type="project" value="TreeGrafter"/>
</dbReference>
<dbReference type="GO" id="GO:0015937">
    <property type="term" value="P:coenzyme A biosynthetic process"/>
    <property type="evidence" value="ECO:0007669"/>
    <property type="project" value="InterPro"/>
</dbReference>
<dbReference type="PANTHER" id="PTHR14359">
    <property type="entry name" value="HOMO-OLIGOMERIC FLAVIN CONTAINING CYS DECARBOXYLASE FAMILY"/>
    <property type="match status" value="1"/>
</dbReference>
<evidence type="ECO:0000259" key="4">
    <source>
        <dbReference type="Pfam" id="PF04127"/>
    </source>
</evidence>
<dbReference type="SUPFAM" id="SSF102645">
    <property type="entry name" value="CoaB-like"/>
    <property type="match status" value="1"/>
</dbReference>
<keyword evidence="1" id="KW-0210">Decarboxylase</keyword>
<gene>
    <name evidence="5" type="ORF">MNB_SV-6-563</name>
</gene>
<dbReference type="GO" id="GO:0004633">
    <property type="term" value="F:phosphopantothenoylcysteine decarboxylase activity"/>
    <property type="evidence" value="ECO:0007669"/>
    <property type="project" value="UniProtKB-EC"/>
</dbReference>
<dbReference type="NCBIfam" id="TIGR00521">
    <property type="entry name" value="coaBC_dfp"/>
    <property type="match status" value="1"/>
</dbReference>
<sequence length="422" mass="45867">MQFDLSGKSILLGVTGSISAYKACDLARLFVKSGACVHVVMTPSAQRFVSALTFEALTRNSVLTRDSESWSSDLNHIEIGKKCDIFVIAPITANSINKLSKGIADNILLESALAFGGKMVIAPAANTQMLQNHYTVGSLKMLAVNDYVIVEPQKKELACGDVGSGALAEPIDIYYKTAQGLLTDPFWKDRRIVITGGGTKEKIDEVRYISNFSSGKMARALALALYSRGADVCYITTNGSDDLPSDLYTIDVSSAKEMLEYTVDAIRVAKKGKMSRATMNSSESMHIIQKRPYLFMVAAVSDYRVKYPQNGKLKKSTIGNEWSLELTQTEDILSTISKDGITTVAFKAEMDSSSGVANAKGLLDSKGVDAVCYNHLTDSSSFGGDENEILFITRDDEKPLGKMDKLSLSQKIIDEAKALCNE</sequence>
<dbReference type="EC" id="6.3.2.5" evidence="5"/>
<dbReference type="InterPro" id="IPR007085">
    <property type="entry name" value="DNA/pantothenate-metab_flavo_C"/>
</dbReference>
<feature type="domain" description="Flavoprotein" evidence="3">
    <location>
        <begin position="8"/>
        <end position="142"/>
    </location>
</feature>
<name>A0A1W1CBM8_9ZZZZ</name>
<keyword evidence="2 5" id="KW-0456">Lyase</keyword>
<reference evidence="5" key="1">
    <citation type="submission" date="2016-10" db="EMBL/GenBank/DDBJ databases">
        <authorList>
            <person name="de Groot N.N."/>
        </authorList>
    </citation>
    <scope>NUCLEOTIDE SEQUENCE</scope>
</reference>
<keyword evidence="5" id="KW-0436">Ligase</keyword>
<dbReference type="InterPro" id="IPR035929">
    <property type="entry name" value="CoaB-like_sf"/>
</dbReference>
<evidence type="ECO:0000256" key="1">
    <source>
        <dbReference type="ARBA" id="ARBA00022793"/>
    </source>
</evidence>
<dbReference type="GO" id="GO:0004632">
    <property type="term" value="F:phosphopantothenate--cysteine ligase activity"/>
    <property type="evidence" value="ECO:0007669"/>
    <property type="project" value="UniProtKB-EC"/>
</dbReference>